<accession>A0A1E5LCH2</accession>
<dbReference type="NCBIfam" id="NF002850">
    <property type="entry name" value="PRK03114.1"/>
    <property type="match status" value="1"/>
</dbReference>
<comment type="catalytic activity">
    <reaction evidence="10">
        <text>ITP + H2O = IDP + phosphate + H(+)</text>
        <dbReference type="Rhea" id="RHEA:28330"/>
        <dbReference type="ChEBI" id="CHEBI:15377"/>
        <dbReference type="ChEBI" id="CHEBI:15378"/>
        <dbReference type="ChEBI" id="CHEBI:43474"/>
        <dbReference type="ChEBI" id="CHEBI:58280"/>
        <dbReference type="ChEBI" id="CHEBI:61402"/>
        <dbReference type="EC" id="3.6.1.73"/>
    </reaction>
</comment>
<keyword evidence="4" id="KW-0547">Nucleotide-binding</keyword>
<dbReference type="InterPro" id="IPR050299">
    <property type="entry name" value="YjjX_NTPase"/>
</dbReference>
<keyword evidence="8" id="KW-0464">Manganese</keyword>
<keyword evidence="6" id="KW-0460">Magnesium</keyword>
<name>A0A1E5LCH2_9BACI</name>
<sequence length="172" mass="18670">MKVAIGTTNKAKVKSIQLIFPDDSLIPLQVSSGVSAQPLTDEETFRGAKNRAVAALKQANSQIGIGLEGGVVETNEGMYLCNWGALATREGKIITAGGARIHLPDDIANGIKSGEELSKVMEDYTNLYDVRSNQGAVGIFTDGYVDRSEMFYHVVKLLKGQYSYYCKMNSIL</sequence>
<dbReference type="Gene3D" id="3.90.950.10">
    <property type="match status" value="1"/>
</dbReference>
<comment type="cofactor">
    <cofactor evidence="2">
        <name>Mg(2+)</name>
        <dbReference type="ChEBI" id="CHEBI:18420"/>
    </cofactor>
</comment>
<keyword evidence="3" id="KW-0479">Metal-binding</keyword>
<evidence type="ECO:0000256" key="4">
    <source>
        <dbReference type="ARBA" id="ARBA00022741"/>
    </source>
</evidence>
<reference evidence="13 14" key="1">
    <citation type="submission" date="2016-08" db="EMBL/GenBank/DDBJ databases">
        <title>Genome of Bacillus solimangrovi GH2-4.</title>
        <authorList>
            <person name="Lim S."/>
            <person name="Kim B.-C."/>
        </authorList>
    </citation>
    <scope>NUCLEOTIDE SEQUENCE [LARGE SCALE GENOMIC DNA]</scope>
    <source>
        <strain evidence="13 14">GH2-4</strain>
    </source>
</reference>
<dbReference type="EMBL" id="MJEH01000044">
    <property type="protein sequence ID" value="OEH91778.1"/>
    <property type="molecule type" value="Genomic_DNA"/>
</dbReference>
<evidence type="ECO:0000259" key="12">
    <source>
        <dbReference type="Pfam" id="PF01931"/>
    </source>
</evidence>
<dbReference type="InterPro" id="IPR029001">
    <property type="entry name" value="ITPase-like_fam"/>
</dbReference>
<dbReference type="GO" id="GO:0009117">
    <property type="term" value="P:nucleotide metabolic process"/>
    <property type="evidence" value="ECO:0007669"/>
    <property type="project" value="UniProtKB-KW"/>
</dbReference>
<dbReference type="RefSeq" id="WP_069718063.1">
    <property type="nucleotide sequence ID" value="NZ_MJEH01000044.1"/>
</dbReference>
<organism evidence="13 14">
    <name type="scientific">Bacillus solimangrovi</name>
    <dbReference type="NCBI Taxonomy" id="1305675"/>
    <lineage>
        <taxon>Bacteria</taxon>
        <taxon>Bacillati</taxon>
        <taxon>Bacillota</taxon>
        <taxon>Bacilli</taxon>
        <taxon>Bacillales</taxon>
        <taxon>Bacillaceae</taxon>
        <taxon>Bacillus</taxon>
    </lineage>
</organism>
<dbReference type="Proteomes" id="UP000095209">
    <property type="component" value="Unassembled WGS sequence"/>
</dbReference>
<dbReference type="GO" id="GO:0103023">
    <property type="term" value="F:ITPase activity"/>
    <property type="evidence" value="ECO:0007669"/>
    <property type="project" value="UniProtKB-EC"/>
</dbReference>
<evidence type="ECO:0000313" key="14">
    <source>
        <dbReference type="Proteomes" id="UP000095209"/>
    </source>
</evidence>
<keyword evidence="5" id="KW-0378">Hydrolase</keyword>
<dbReference type="InterPro" id="IPR026533">
    <property type="entry name" value="NTPase/PRRC1"/>
</dbReference>
<evidence type="ECO:0000256" key="6">
    <source>
        <dbReference type="ARBA" id="ARBA00022842"/>
    </source>
</evidence>
<dbReference type="GO" id="GO:0000166">
    <property type="term" value="F:nucleotide binding"/>
    <property type="evidence" value="ECO:0007669"/>
    <property type="project" value="UniProtKB-KW"/>
</dbReference>
<dbReference type="PANTHER" id="PTHR34699">
    <property type="match status" value="1"/>
</dbReference>
<evidence type="ECO:0000256" key="7">
    <source>
        <dbReference type="ARBA" id="ARBA00023080"/>
    </source>
</evidence>
<dbReference type="EC" id="3.6.1.73" evidence="9"/>
<dbReference type="PANTHER" id="PTHR34699:SF2">
    <property type="entry name" value="NON-CANONICAL PURINE NTP PHOSPHATASE_PRRC1 DOMAIN-CONTAINING PROTEIN"/>
    <property type="match status" value="1"/>
</dbReference>
<dbReference type="GO" id="GO:0046872">
    <property type="term" value="F:metal ion binding"/>
    <property type="evidence" value="ECO:0007669"/>
    <property type="project" value="UniProtKB-KW"/>
</dbReference>
<dbReference type="SUPFAM" id="SSF52972">
    <property type="entry name" value="ITPase-like"/>
    <property type="match status" value="1"/>
</dbReference>
<evidence type="ECO:0000256" key="2">
    <source>
        <dbReference type="ARBA" id="ARBA00001946"/>
    </source>
</evidence>
<evidence type="ECO:0000256" key="1">
    <source>
        <dbReference type="ARBA" id="ARBA00001936"/>
    </source>
</evidence>
<keyword evidence="7" id="KW-0546">Nucleotide metabolism</keyword>
<evidence type="ECO:0000256" key="9">
    <source>
        <dbReference type="ARBA" id="ARBA00038901"/>
    </source>
</evidence>
<evidence type="ECO:0000256" key="11">
    <source>
        <dbReference type="ARBA" id="ARBA00048781"/>
    </source>
</evidence>
<dbReference type="OrthoDB" id="164951at2"/>
<proteinExistence type="predicted"/>
<comment type="caution">
    <text evidence="13">The sequence shown here is derived from an EMBL/GenBank/DDBJ whole genome shotgun (WGS) entry which is preliminary data.</text>
</comment>
<evidence type="ECO:0000256" key="3">
    <source>
        <dbReference type="ARBA" id="ARBA00022723"/>
    </source>
</evidence>
<evidence type="ECO:0000256" key="8">
    <source>
        <dbReference type="ARBA" id="ARBA00023211"/>
    </source>
</evidence>
<dbReference type="AlphaFoldDB" id="A0A1E5LCH2"/>
<keyword evidence="14" id="KW-1185">Reference proteome</keyword>
<comment type="catalytic activity">
    <reaction evidence="11">
        <text>XTP + H2O = XDP + phosphate + H(+)</text>
        <dbReference type="Rhea" id="RHEA:28406"/>
        <dbReference type="ChEBI" id="CHEBI:15377"/>
        <dbReference type="ChEBI" id="CHEBI:15378"/>
        <dbReference type="ChEBI" id="CHEBI:43474"/>
        <dbReference type="ChEBI" id="CHEBI:59884"/>
        <dbReference type="ChEBI" id="CHEBI:61314"/>
        <dbReference type="EC" id="3.6.1.73"/>
    </reaction>
</comment>
<evidence type="ECO:0000256" key="10">
    <source>
        <dbReference type="ARBA" id="ARBA00048174"/>
    </source>
</evidence>
<evidence type="ECO:0000256" key="5">
    <source>
        <dbReference type="ARBA" id="ARBA00022801"/>
    </source>
</evidence>
<gene>
    <name evidence="13" type="primary">yjjX</name>
    <name evidence="13" type="ORF">BFG57_03290</name>
</gene>
<dbReference type="Pfam" id="PF01931">
    <property type="entry name" value="NTPase_I-T"/>
    <property type="match status" value="1"/>
</dbReference>
<evidence type="ECO:0000313" key="13">
    <source>
        <dbReference type="EMBL" id="OEH91778.1"/>
    </source>
</evidence>
<dbReference type="STRING" id="1305675.BFG57_03290"/>
<protein>
    <recommendedName>
        <fullName evidence="9">inosine/xanthosine triphosphatase</fullName>
        <ecNumber evidence="9">3.6.1.73</ecNumber>
    </recommendedName>
</protein>
<feature type="domain" description="Non-canonical purine NTP phosphatase/PRRC1" evidence="12">
    <location>
        <begin position="6"/>
        <end position="155"/>
    </location>
</feature>
<comment type="cofactor">
    <cofactor evidence="1">
        <name>Mn(2+)</name>
        <dbReference type="ChEBI" id="CHEBI:29035"/>
    </cofactor>
</comment>